<feature type="transmembrane region" description="Helical" evidence="7">
    <location>
        <begin position="401"/>
        <end position="419"/>
    </location>
</feature>
<accession>A0ABW1V2M4</accession>
<dbReference type="EMBL" id="JBHSTE010000001">
    <property type="protein sequence ID" value="MFC6331550.1"/>
    <property type="molecule type" value="Genomic_DNA"/>
</dbReference>
<feature type="transmembrane region" description="Helical" evidence="7">
    <location>
        <begin position="370"/>
        <end position="395"/>
    </location>
</feature>
<feature type="region of interest" description="Disordered" evidence="6">
    <location>
        <begin position="216"/>
        <end position="248"/>
    </location>
</feature>
<evidence type="ECO:0000256" key="3">
    <source>
        <dbReference type="ARBA" id="ARBA00022692"/>
    </source>
</evidence>
<evidence type="ECO:0000256" key="5">
    <source>
        <dbReference type="ARBA" id="ARBA00023136"/>
    </source>
</evidence>
<gene>
    <name evidence="8" type="ORF">ACFP56_02870</name>
</gene>
<evidence type="ECO:0000256" key="2">
    <source>
        <dbReference type="ARBA" id="ARBA00022475"/>
    </source>
</evidence>
<keyword evidence="9" id="KW-1185">Reference proteome</keyword>
<name>A0ABW1V2M4_9BACL</name>
<dbReference type="InterPro" id="IPR002528">
    <property type="entry name" value="MATE_fam"/>
</dbReference>
<proteinExistence type="predicted"/>
<feature type="transmembrane region" description="Helical" evidence="7">
    <location>
        <begin position="490"/>
        <end position="509"/>
    </location>
</feature>
<keyword evidence="5 7" id="KW-0472">Membrane</keyword>
<feature type="transmembrane region" description="Helical" evidence="7">
    <location>
        <begin position="300"/>
        <end position="319"/>
    </location>
</feature>
<feature type="transmembrane region" description="Helical" evidence="7">
    <location>
        <begin position="121"/>
        <end position="140"/>
    </location>
</feature>
<feature type="transmembrane region" description="Helical" evidence="7">
    <location>
        <begin position="521"/>
        <end position="541"/>
    </location>
</feature>
<feature type="transmembrane region" description="Helical" evidence="7">
    <location>
        <begin position="47"/>
        <end position="69"/>
    </location>
</feature>
<feature type="transmembrane region" description="Helical" evidence="7">
    <location>
        <begin position="431"/>
        <end position="451"/>
    </location>
</feature>
<feature type="transmembrane region" description="Helical" evidence="7">
    <location>
        <begin position="186"/>
        <end position="206"/>
    </location>
</feature>
<dbReference type="RefSeq" id="WP_379230914.1">
    <property type="nucleotide sequence ID" value="NZ_JBHSTE010000001.1"/>
</dbReference>
<feature type="transmembrane region" description="Helical" evidence="7">
    <location>
        <begin position="325"/>
        <end position="349"/>
    </location>
</feature>
<dbReference type="Pfam" id="PF01554">
    <property type="entry name" value="MatE"/>
    <property type="match status" value="1"/>
</dbReference>
<feature type="compositionally biased region" description="Low complexity" evidence="6">
    <location>
        <begin position="230"/>
        <end position="248"/>
    </location>
</feature>
<dbReference type="Pfam" id="PF01943">
    <property type="entry name" value="Polysacc_synt"/>
    <property type="match status" value="1"/>
</dbReference>
<feature type="transmembrane region" description="Helical" evidence="7">
    <location>
        <begin position="161"/>
        <end position="180"/>
    </location>
</feature>
<feature type="transmembrane region" description="Helical" evidence="7">
    <location>
        <begin position="90"/>
        <end position="115"/>
    </location>
</feature>
<dbReference type="InterPro" id="IPR050833">
    <property type="entry name" value="Poly_Biosynth_Transport"/>
</dbReference>
<sequence length="562" mass="61370">MTKQSFIKGAMILLLAGMINRILGFIPRITLPRIIGAEGVGIYQLSYPFLIVLLTFITGGIPLAIAKWIAEAESVGDTARVKRIFRTAMVLSVSIALALTSLMLFFAPLIIKYIIPEPRVYQSFLVMSPLLVIIGISAVYRGYFQGKQNMIPSALSQTIETIIRIIFSLALSYVLLPYGLHWGAAGAMLGVVLGEVAALVTMLLYYHRERKKRNSSLSLEQQKAAEPELSDSANMNNSSSNESMSDYNSTALDTNKHKSKKKWFSNNKEDSILGKLLTLSIPVTGSRLVGSISYLLESIFTARSLAAAGIVTSIATAQYGALQGMILPLILLPTALTYSLAVSLVPSLSEAAAQKQNHLIHKRLHQSMRISLVAGAPFTIIMFLFAEPICELLYAHGEYAPMLQLIAPIGIFIYLQAPLQATLQALEKPGVALGNTFIGAVVKISLIIVLASNPALGIKGALIAIAVNTVLVTVLHAISVKRFVGFHMNILDFVKVGAAIIIAGAFAHYVKSLLTAQPEWLSLLAACITTMILYIYFMFLMRIIDRDDLTRIPYIGKWFVQH</sequence>
<evidence type="ECO:0000313" key="8">
    <source>
        <dbReference type="EMBL" id="MFC6331550.1"/>
    </source>
</evidence>
<comment type="subcellular location">
    <subcellularLocation>
        <location evidence="1">Cell membrane</location>
        <topology evidence="1">Multi-pass membrane protein</topology>
    </subcellularLocation>
</comment>
<dbReference type="PANTHER" id="PTHR30250:SF24">
    <property type="entry name" value="STAGE V SPORULATION PROTEIN B"/>
    <property type="match status" value="1"/>
</dbReference>
<keyword evidence="2" id="KW-1003">Cell membrane</keyword>
<evidence type="ECO:0000256" key="7">
    <source>
        <dbReference type="SAM" id="Phobius"/>
    </source>
</evidence>
<evidence type="ECO:0000256" key="1">
    <source>
        <dbReference type="ARBA" id="ARBA00004651"/>
    </source>
</evidence>
<dbReference type="InterPro" id="IPR002797">
    <property type="entry name" value="Polysacc_synth"/>
</dbReference>
<keyword evidence="3 7" id="KW-0812">Transmembrane</keyword>
<evidence type="ECO:0000256" key="6">
    <source>
        <dbReference type="SAM" id="MobiDB-lite"/>
    </source>
</evidence>
<dbReference type="InterPro" id="IPR024923">
    <property type="entry name" value="PG_synth_SpoVB"/>
</dbReference>
<evidence type="ECO:0000313" key="9">
    <source>
        <dbReference type="Proteomes" id="UP001596233"/>
    </source>
</evidence>
<dbReference type="CDD" id="cd13124">
    <property type="entry name" value="MATE_SpoVB_like"/>
    <property type="match status" value="1"/>
</dbReference>
<evidence type="ECO:0000256" key="4">
    <source>
        <dbReference type="ARBA" id="ARBA00022989"/>
    </source>
</evidence>
<protein>
    <submittedName>
        <fullName evidence="8">Oligosaccharide flippase family protein</fullName>
    </submittedName>
</protein>
<feature type="transmembrane region" description="Helical" evidence="7">
    <location>
        <begin position="457"/>
        <end position="478"/>
    </location>
</feature>
<dbReference type="PIRSF" id="PIRSF038958">
    <property type="entry name" value="PG_synth_SpoVB"/>
    <property type="match status" value="1"/>
</dbReference>
<dbReference type="Proteomes" id="UP001596233">
    <property type="component" value="Unassembled WGS sequence"/>
</dbReference>
<organism evidence="8 9">
    <name type="scientific">Paenibacillus septentrionalis</name>
    <dbReference type="NCBI Taxonomy" id="429342"/>
    <lineage>
        <taxon>Bacteria</taxon>
        <taxon>Bacillati</taxon>
        <taxon>Bacillota</taxon>
        <taxon>Bacilli</taxon>
        <taxon>Bacillales</taxon>
        <taxon>Paenibacillaceae</taxon>
        <taxon>Paenibacillus</taxon>
    </lineage>
</organism>
<comment type="caution">
    <text evidence="8">The sequence shown here is derived from an EMBL/GenBank/DDBJ whole genome shotgun (WGS) entry which is preliminary data.</text>
</comment>
<keyword evidence="4 7" id="KW-1133">Transmembrane helix</keyword>
<reference evidence="9" key="1">
    <citation type="journal article" date="2019" name="Int. J. Syst. Evol. Microbiol.">
        <title>The Global Catalogue of Microorganisms (GCM) 10K type strain sequencing project: providing services to taxonomists for standard genome sequencing and annotation.</title>
        <authorList>
            <consortium name="The Broad Institute Genomics Platform"/>
            <consortium name="The Broad Institute Genome Sequencing Center for Infectious Disease"/>
            <person name="Wu L."/>
            <person name="Ma J."/>
        </authorList>
    </citation>
    <scope>NUCLEOTIDE SEQUENCE [LARGE SCALE GENOMIC DNA]</scope>
    <source>
        <strain evidence="9">PCU 280</strain>
    </source>
</reference>
<feature type="transmembrane region" description="Helical" evidence="7">
    <location>
        <begin position="12"/>
        <end position="35"/>
    </location>
</feature>
<dbReference type="PANTHER" id="PTHR30250">
    <property type="entry name" value="PST FAMILY PREDICTED COLANIC ACID TRANSPORTER"/>
    <property type="match status" value="1"/>
</dbReference>